<dbReference type="InterPro" id="IPR029442">
    <property type="entry name" value="GyrI-like"/>
</dbReference>
<dbReference type="AlphaFoldDB" id="A0A4Q2SF58"/>
<dbReference type="InterPro" id="IPR011256">
    <property type="entry name" value="Reg_factor_effector_dom_sf"/>
</dbReference>
<gene>
    <name evidence="2" type="ORF">EUA07_10725</name>
</gene>
<dbReference type="Pfam" id="PF06445">
    <property type="entry name" value="GyrI-like"/>
    <property type="match status" value="1"/>
</dbReference>
<evidence type="ECO:0000313" key="2">
    <source>
        <dbReference type="EMBL" id="RYC02008.1"/>
    </source>
</evidence>
<protein>
    <submittedName>
        <fullName evidence="2">Transcriptional regulator</fullName>
    </submittedName>
</protein>
<feature type="domain" description="AraC effector-binding" evidence="1">
    <location>
        <begin position="3"/>
        <end position="148"/>
    </location>
</feature>
<dbReference type="InterPro" id="IPR010499">
    <property type="entry name" value="AraC_E-bd"/>
</dbReference>
<dbReference type="EMBL" id="SDWU01000010">
    <property type="protein sequence ID" value="RYC02008.1"/>
    <property type="molecule type" value="Genomic_DNA"/>
</dbReference>
<keyword evidence="3" id="KW-1185">Reference proteome</keyword>
<sequence>MGYDVHLDEVRTRPTAVVRAHVRTDDIADFVGGAFAEVMTVLEGQRLAPLGPPFSRYTVGEDGFDVESGFPSSGAVAPSGRVVPSELPGGMVATTLHTGAYDGVGDAYAAVTSWLAEHGMEACGAPWESYLDGPEVAEPRTEVVVPCRPVEAAAVT</sequence>
<dbReference type="SMART" id="SM00871">
    <property type="entry name" value="AraC_E_bind"/>
    <property type="match status" value="1"/>
</dbReference>
<dbReference type="RefSeq" id="WP_129455141.1">
    <property type="nucleotide sequence ID" value="NZ_JACXYX010000014.1"/>
</dbReference>
<name>A0A4Q2SF58_9ACTN</name>
<dbReference type="Proteomes" id="UP000293291">
    <property type="component" value="Unassembled WGS sequence"/>
</dbReference>
<evidence type="ECO:0000259" key="1">
    <source>
        <dbReference type="SMART" id="SM00871"/>
    </source>
</evidence>
<reference evidence="2 3" key="1">
    <citation type="submission" date="2019-01" db="EMBL/GenBank/DDBJ databases">
        <title>Novel species of Nocardioides.</title>
        <authorList>
            <person name="Liu Q."/>
            <person name="Xin Y.-H."/>
        </authorList>
    </citation>
    <scope>NUCLEOTIDE SEQUENCE [LARGE SCALE GENOMIC DNA]</scope>
    <source>
        <strain evidence="2 3">CGMCC 4.6875</strain>
    </source>
</reference>
<organism evidence="2 3">
    <name type="scientific">Nocardioides ganghwensis</name>
    <dbReference type="NCBI Taxonomy" id="252230"/>
    <lineage>
        <taxon>Bacteria</taxon>
        <taxon>Bacillati</taxon>
        <taxon>Actinomycetota</taxon>
        <taxon>Actinomycetes</taxon>
        <taxon>Propionibacteriales</taxon>
        <taxon>Nocardioidaceae</taxon>
        <taxon>Nocardioides</taxon>
    </lineage>
</organism>
<dbReference type="OrthoDB" id="795001at2"/>
<accession>A0A4Q2SF58</accession>
<proteinExistence type="predicted"/>
<comment type="caution">
    <text evidence="2">The sequence shown here is derived from an EMBL/GenBank/DDBJ whole genome shotgun (WGS) entry which is preliminary data.</text>
</comment>
<evidence type="ECO:0000313" key="3">
    <source>
        <dbReference type="Proteomes" id="UP000293291"/>
    </source>
</evidence>
<dbReference type="Gene3D" id="3.20.80.10">
    <property type="entry name" value="Regulatory factor, effector binding domain"/>
    <property type="match status" value="1"/>
</dbReference>
<dbReference type="SUPFAM" id="SSF55136">
    <property type="entry name" value="Probable bacterial effector-binding domain"/>
    <property type="match status" value="1"/>
</dbReference>